<protein>
    <submittedName>
        <fullName evidence="1">Zn finger protein</fullName>
    </submittedName>
</protein>
<reference evidence="1" key="1">
    <citation type="journal article" date="1996" name="Plant J.">
        <title>A rolB regulatory factor belongs to a new class of single zinc finger plant proteins.</title>
        <authorList>
            <person name="De Paolis A."/>
            <person name="Sabatini S."/>
            <person name="De Pascalis L."/>
            <person name="Costantino P."/>
            <person name="Capone I."/>
        </authorList>
    </citation>
    <scope>NUCLEOTIDE SEQUENCE</scope>
</reference>
<name>Q43572_TOBAC</name>
<gene>
    <name evidence="1" type="primary">NtBBF1g</name>
</gene>
<organism evidence="1">
    <name type="scientific">Nicotiana tabacum</name>
    <name type="common">Common tobacco</name>
    <dbReference type="NCBI Taxonomy" id="4097"/>
    <lineage>
        <taxon>Eukaryota</taxon>
        <taxon>Viridiplantae</taxon>
        <taxon>Streptophyta</taxon>
        <taxon>Embryophyta</taxon>
        <taxon>Tracheophyta</taxon>
        <taxon>Spermatophyta</taxon>
        <taxon>Magnoliopsida</taxon>
        <taxon>eudicotyledons</taxon>
        <taxon>Gunneridae</taxon>
        <taxon>Pentapetalae</taxon>
        <taxon>asterids</taxon>
        <taxon>lamiids</taxon>
        <taxon>Solanales</taxon>
        <taxon>Solanaceae</taxon>
        <taxon>Nicotianoideae</taxon>
        <taxon>Nicotianeae</taxon>
        <taxon>Nicotiana</taxon>
    </lineage>
</organism>
<proteinExistence type="evidence at transcript level"/>
<sequence>MKFQNMLSRLLTDIWNRQRDHLKLSGIFLALGPEPHVLGVRCFHHLLCDSLPLFPHLLFRLRFCLPLPF</sequence>
<feature type="non-terminal residue" evidence="1">
    <location>
        <position position="69"/>
    </location>
</feature>
<dbReference type="AlphaFoldDB" id="Q43572"/>
<evidence type="ECO:0000313" key="1">
    <source>
        <dbReference type="EMBL" id="CAA66603.1"/>
    </source>
</evidence>
<dbReference type="EMBL" id="X97944">
    <property type="protein sequence ID" value="CAA66603.1"/>
    <property type="molecule type" value="mRNA"/>
</dbReference>
<accession>Q43572</accession>
<dbReference type="PIR" id="T02372">
    <property type="entry name" value="T02372"/>
</dbReference>